<keyword evidence="4 7" id="KW-0812">Transmembrane</keyword>
<keyword evidence="6 8" id="KW-0472">Membrane</keyword>
<protein>
    <submittedName>
        <fullName evidence="9">Biopolymer transporter ExbD</fullName>
    </submittedName>
</protein>
<evidence type="ECO:0000256" key="2">
    <source>
        <dbReference type="ARBA" id="ARBA00005811"/>
    </source>
</evidence>
<keyword evidence="7" id="KW-0653">Protein transport</keyword>
<evidence type="ECO:0000256" key="8">
    <source>
        <dbReference type="SAM" id="Phobius"/>
    </source>
</evidence>
<evidence type="ECO:0000313" key="9">
    <source>
        <dbReference type="EMBL" id="ROZ83677.1"/>
    </source>
</evidence>
<dbReference type="Pfam" id="PF02472">
    <property type="entry name" value="ExbD"/>
    <property type="match status" value="1"/>
</dbReference>
<comment type="similarity">
    <text evidence="2 7">Belongs to the ExbD/TolR family.</text>
</comment>
<comment type="subcellular location">
    <subcellularLocation>
        <location evidence="1">Cell membrane</location>
        <topology evidence="1">Single-pass membrane protein</topology>
    </subcellularLocation>
    <subcellularLocation>
        <location evidence="7">Cell membrane</location>
        <topology evidence="7">Single-pass type II membrane protein</topology>
    </subcellularLocation>
</comment>
<dbReference type="Proteomes" id="UP000275199">
    <property type="component" value="Unassembled WGS sequence"/>
</dbReference>
<reference evidence="9 10" key="1">
    <citation type="submission" date="2018-11" db="EMBL/GenBank/DDBJ databases">
        <authorList>
            <person name="Jang G.I."/>
            <person name="Hwang C.Y."/>
        </authorList>
    </citation>
    <scope>NUCLEOTIDE SEQUENCE [LARGE SCALE GENOMIC DNA]</scope>
    <source>
        <strain evidence="9 10">SSM26</strain>
    </source>
</reference>
<evidence type="ECO:0000256" key="3">
    <source>
        <dbReference type="ARBA" id="ARBA00022475"/>
    </source>
</evidence>
<evidence type="ECO:0000256" key="7">
    <source>
        <dbReference type="RuleBase" id="RU003879"/>
    </source>
</evidence>
<proteinExistence type="inferred from homology"/>
<comment type="caution">
    <text evidence="9">The sequence shown here is derived from an EMBL/GenBank/DDBJ whole genome shotgun (WGS) entry which is preliminary data.</text>
</comment>
<keyword evidence="3" id="KW-1003">Cell membrane</keyword>
<dbReference type="EMBL" id="RKKU01000015">
    <property type="protein sequence ID" value="ROZ83677.1"/>
    <property type="molecule type" value="Genomic_DNA"/>
</dbReference>
<evidence type="ECO:0000256" key="4">
    <source>
        <dbReference type="ARBA" id="ARBA00022692"/>
    </source>
</evidence>
<evidence type="ECO:0000256" key="5">
    <source>
        <dbReference type="ARBA" id="ARBA00022989"/>
    </source>
</evidence>
<keyword evidence="7" id="KW-0813">Transport</keyword>
<evidence type="ECO:0000256" key="6">
    <source>
        <dbReference type="ARBA" id="ARBA00023136"/>
    </source>
</evidence>
<keyword evidence="5 8" id="KW-1133">Transmembrane helix</keyword>
<dbReference type="RefSeq" id="WP_123889972.1">
    <property type="nucleotide sequence ID" value="NZ_RKKU01000015.1"/>
</dbReference>
<name>A0ABX9XGJ4_9PSED</name>
<evidence type="ECO:0000256" key="1">
    <source>
        <dbReference type="ARBA" id="ARBA00004162"/>
    </source>
</evidence>
<keyword evidence="10" id="KW-1185">Reference proteome</keyword>
<dbReference type="InterPro" id="IPR003400">
    <property type="entry name" value="ExbD"/>
</dbReference>
<accession>A0ABX9XGJ4</accession>
<organism evidence="9 10">
    <name type="scientific">Pseudomonas neustonica</name>
    <dbReference type="NCBI Taxonomy" id="2487346"/>
    <lineage>
        <taxon>Bacteria</taxon>
        <taxon>Pseudomonadati</taxon>
        <taxon>Pseudomonadota</taxon>
        <taxon>Gammaproteobacteria</taxon>
        <taxon>Pseudomonadales</taxon>
        <taxon>Pseudomonadaceae</taxon>
        <taxon>Pseudomonas</taxon>
    </lineage>
</organism>
<gene>
    <name evidence="9" type="ORF">EF096_12560</name>
</gene>
<feature type="transmembrane region" description="Helical" evidence="8">
    <location>
        <begin position="20"/>
        <end position="40"/>
    </location>
</feature>
<sequence length="138" mass="14877">MIDLPQEPGAGSLVADLTPLLDVIFIVLVFLLLTANTPLLEIPVALPDSDSAAPVAQQKDSERAALVLHADGHWQLAEETFASWPELQTALQKQLTPPPLDVAVEKGAPATPLLKLLAWLNAAERSDTRLLMERSDAE</sequence>
<evidence type="ECO:0000313" key="10">
    <source>
        <dbReference type="Proteomes" id="UP000275199"/>
    </source>
</evidence>